<evidence type="ECO:0000313" key="1">
    <source>
        <dbReference type="EMBL" id="BDT60226.1"/>
    </source>
</evidence>
<proteinExistence type="predicted"/>
<gene>
    <name evidence="1" type="ORF">MasN3_37200</name>
</gene>
<organism evidence="1 2">
    <name type="scientific">Massilia varians</name>
    <dbReference type="NCBI Taxonomy" id="457921"/>
    <lineage>
        <taxon>Bacteria</taxon>
        <taxon>Pseudomonadati</taxon>
        <taxon>Pseudomonadota</taxon>
        <taxon>Betaproteobacteria</taxon>
        <taxon>Burkholderiales</taxon>
        <taxon>Oxalobacteraceae</taxon>
        <taxon>Telluria group</taxon>
        <taxon>Massilia</taxon>
    </lineage>
</organism>
<sequence>MDGFAVRAFKDRMQTTAQAMTRGLNARTAEPSTLHIRLDKRCNMAL</sequence>
<reference evidence="1" key="1">
    <citation type="submission" date="2022-11" db="EMBL/GenBank/DDBJ databases">
        <title>Isolation and characterization of PLA-degrading bacterium Massilia sp. from Antarctic soil.</title>
        <authorList>
            <person name="Sato K."/>
            <person name="Gomez-Fuentes C."/>
            <person name="Ahmad S.A."/>
            <person name="Zulkharnain A."/>
        </authorList>
    </citation>
    <scope>NUCLEOTIDE SEQUENCE</scope>
    <source>
        <strain evidence="1">N-3</strain>
    </source>
</reference>
<protein>
    <submittedName>
        <fullName evidence="1">Uncharacterized protein</fullName>
    </submittedName>
</protein>
<evidence type="ECO:0000313" key="2">
    <source>
        <dbReference type="Proteomes" id="UP001163336"/>
    </source>
</evidence>
<keyword evidence="2" id="KW-1185">Reference proteome</keyword>
<dbReference type="Proteomes" id="UP001163336">
    <property type="component" value="Chromosome"/>
</dbReference>
<accession>A0ABM8CAA9</accession>
<name>A0ABM8CAA9_9BURK</name>
<dbReference type="EMBL" id="AP026966">
    <property type="protein sequence ID" value="BDT60226.1"/>
    <property type="molecule type" value="Genomic_DNA"/>
</dbReference>